<evidence type="ECO:0000313" key="1">
    <source>
        <dbReference type="EMBL" id="WFD10847.1"/>
    </source>
</evidence>
<dbReference type="CDD" id="cd20290">
    <property type="entry name" value="cupin_Mj0764-like"/>
    <property type="match status" value="1"/>
</dbReference>
<dbReference type="Proteomes" id="UP001222800">
    <property type="component" value="Chromosome"/>
</dbReference>
<proteinExistence type="predicted"/>
<dbReference type="Gene3D" id="2.60.120.10">
    <property type="entry name" value="Jelly Rolls"/>
    <property type="match status" value="1"/>
</dbReference>
<reference evidence="1 2" key="1">
    <citation type="submission" date="2023-03" db="EMBL/GenBank/DDBJ databases">
        <title>Complete genome sequence of Tepidibacter sp. SWIR-1, isolated from a deep-sea hydrothermal vent.</title>
        <authorList>
            <person name="Li X."/>
        </authorList>
    </citation>
    <scope>NUCLEOTIDE SEQUENCE [LARGE SCALE GENOMIC DNA]</scope>
    <source>
        <strain evidence="1 2">SWIR-1</strain>
    </source>
</reference>
<dbReference type="InterPro" id="IPR011051">
    <property type="entry name" value="RmlC_Cupin_sf"/>
</dbReference>
<protein>
    <submittedName>
        <fullName evidence="1">Cupin domain-containing protein</fullName>
    </submittedName>
</protein>
<dbReference type="InterPro" id="IPR014710">
    <property type="entry name" value="RmlC-like_jellyroll"/>
</dbReference>
<name>A0ABY8ED56_9FIRM</name>
<keyword evidence="2" id="KW-1185">Reference proteome</keyword>
<organism evidence="1 2">
    <name type="scientific">Tepidibacter hydrothermalis</name>
    <dbReference type="NCBI Taxonomy" id="3036126"/>
    <lineage>
        <taxon>Bacteria</taxon>
        <taxon>Bacillati</taxon>
        <taxon>Bacillota</taxon>
        <taxon>Clostridia</taxon>
        <taxon>Peptostreptococcales</taxon>
        <taxon>Peptostreptococcaceae</taxon>
        <taxon>Tepidibacter</taxon>
    </lineage>
</organism>
<sequence length="108" mass="12543">MIEKLYKYSTTDEKAVEKIIMDENINYIHMVFNKNEGLPEHYSNSNVYMTVLRGVLSIGLNDQEIHEYKKGDILQIPFNTKMKVNNLHDDVLELIVVKAPAPSNYKQN</sequence>
<dbReference type="SUPFAM" id="SSF51182">
    <property type="entry name" value="RmlC-like cupins"/>
    <property type="match status" value="1"/>
</dbReference>
<evidence type="ECO:0000313" key="2">
    <source>
        <dbReference type="Proteomes" id="UP001222800"/>
    </source>
</evidence>
<accession>A0ABY8ED56</accession>
<gene>
    <name evidence="1" type="ORF">P4S50_01860</name>
</gene>
<dbReference type="EMBL" id="CP120733">
    <property type="protein sequence ID" value="WFD10847.1"/>
    <property type="molecule type" value="Genomic_DNA"/>
</dbReference>
<dbReference type="RefSeq" id="WP_277732813.1">
    <property type="nucleotide sequence ID" value="NZ_CP120733.1"/>
</dbReference>